<feature type="transmembrane region" description="Helical" evidence="1">
    <location>
        <begin position="103"/>
        <end position="120"/>
    </location>
</feature>
<evidence type="ECO:0000313" key="4">
    <source>
        <dbReference type="Proteomes" id="UP000261660"/>
    </source>
</evidence>
<name>A0A3Q3LIB4_9LABR</name>
<dbReference type="Pfam" id="PF04064">
    <property type="entry name" value="DUF384"/>
    <property type="match status" value="1"/>
</dbReference>
<dbReference type="InterPro" id="IPR007206">
    <property type="entry name" value="Protein_HGH1_C"/>
</dbReference>
<reference evidence="3" key="2">
    <citation type="submission" date="2025-09" db="UniProtKB">
        <authorList>
            <consortium name="Ensembl"/>
        </authorList>
    </citation>
    <scope>IDENTIFICATION</scope>
</reference>
<protein>
    <recommendedName>
        <fullName evidence="2">Protein HGH1 C-terminal domain-containing protein</fullName>
    </recommendedName>
</protein>
<keyword evidence="4" id="KW-1185">Reference proteome</keyword>
<organism evidence="3 4">
    <name type="scientific">Labrus bergylta</name>
    <name type="common">ballan wrasse</name>
    <dbReference type="NCBI Taxonomy" id="56723"/>
    <lineage>
        <taxon>Eukaryota</taxon>
        <taxon>Metazoa</taxon>
        <taxon>Chordata</taxon>
        <taxon>Craniata</taxon>
        <taxon>Vertebrata</taxon>
        <taxon>Euteleostomi</taxon>
        <taxon>Actinopterygii</taxon>
        <taxon>Neopterygii</taxon>
        <taxon>Teleostei</taxon>
        <taxon>Neoteleostei</taxon>
        <taxon>Acanthomorphata</taxon>
        <taxon>Eupercaria</taxon>
        <taxon>Labriformes</taxon>
        <taxon>Labridae</taxon>
        <taxon>Labrus</taxon>
    </lineage>
</organism>
<evidence type="ECO:0000256" key="1">
    <source>
        <dbReference type="SAM" id="Phobius"/>
    </source>
</evidence>
<dbReference type="Ensembl" id="ENSLBET00000008908.1">
    <property type="protein sequence ID" value="ENSLBEP00000008480.1"/>
    <property type="gene ID" value="ENSLBEG00000006528.1"/>
</dbReference>
<dbReference type="AlphaFoldDB" id="A0A3Q3LIB4"/>
<feature type="domain" description="Protein HGH1 C-terminal" evidence="2">
    <location>
        <begin position="65"/>
        <end position="127"/>
    </location>
</feature>
<accession>A0A3Q3LIB4</accession>
<keyword evidence="1" id="KW-0812">Transmembrane</keyword>
<dbReference type="STRING" id="56723.ENSLBEP00000008480"/>
<evidence type="ECO:0000313" key="3">
    <source>
        <dbReference type="Ensembl" id="ENSLBEP00000008480.1"/>
    </source>
</evidence>
<keyword evidence="1" id="KW-0472">Membrane</keyword>
<dbReference type="InParanoid" id="A0A3Q3LIB4"/>
<dbReference type="GeneTree" id="ENSGT00960000192930"/>
<evidence type="ECO:0000259" key="2">
    <source>
        <dbReference type="Pfam" id="PF04064"/>
    </source>
</evidence>
<proteinExistence type="predicted"/>
<dbReference type="Proteomes" id="UP000261660">
    <property type="component" value="Unplaced"/>
</dbReference>
<sequence length="181" mass="21254">MISCHVQVCLWTCSTSQRTKREKKTPTSGRCFWKHSYWYDTTNTHSRNTHAYAHAPLLTSLLFVCVVQLTATKAGRTTLRDKNVYPIIREFHRWRKTPRRSRLVVYLIHMTTSLLVQVLIGDEPEQGMENLMQVEIPEDVKEKLKEADIREQQDLIECSPELWTKCLLNCPQHGRFELLIL</sequence>
<keyword evidence="1" id="KW-1133">Transmembrane helix</keyword>
<reference evidence="3" key="1">
    <citation type="submission" date="2025-08" db="UniProtKB">
        <authorList>
            <consortium name="Ensembl"/>
        </authorList>
    </citation>
    <scope>IDENTIFICATION</scope>
</reference>